<accession>A0ABP9FSY7</accession>
<reference evidence="3" key="1">
    <citation type="journal article" date="2019" name="Int. J. Syst. Evol. Microbiol.">
        <title>The Global Catalogue of Microorganisms (GCM) 10K type strain sequencing project: providing services to taxonomists for standard genome sequencing and annotation.</title>
        <authorList>
            <consortium name="The Broad Institute Genomics Platform"/>
            <consortium name="The Broad Institute Genome Sequencing Center for Infectious Disease"/>
            <person name="Wu L."/>
            <person name="Ma J."/>
        </authorList>
    </citation>
    <scope>NUCLEOTIDE SEQUENCE [LARGE SCALE GENOMIC DNA]</scope>
    <source>
        <strain evidence="3">JCM 19129</strain>
    </source>
</reference>
<dbReference type="InterPro" id="IPR058243">
    <property type="entry name" value="Phage_VG64"/>
</dbReference>
<dbReference type="PROSITE" id="PS51257">
    <property type="entry name" value="PROKAR_LIPOPROTEIN"/>
    <property type="match status" value="1"/>
</dbReference>
<evidence type="ECO:0000256" key="1">
    <source>
        <dbReference type="SAM" id="SignalP"/>
    </source>
</evidence>
<dbReference type="Pfam" id="PF25682">
    <property type="entry name" value="Phage_VG64"/>
    <property type="match status" value="1"/>
</dbReference>
<dbReference type="RefSeq" id="WP_345476828.1">
    <property type="nucleotide sequence ID" value="NZ_BAABLW010000005.1"/>
</dbReference>
<keyword evidence="3" id="KW-1185">Reference proteome</keyword>
<name>A0ABP9FSY7_9MICC</name>
<organism evidence="2 3">
    <name type="scientific">Nesterenkonia rhizosphaerae</name>
    <dbReference type="NCBI Taxonomy" id="1348272"/>
    <lineage>
        <taxon>Bacteria</taxon>
        <taxon>Bacillati</taxon>
        <taxon>Actinomycetota</taxon>
        <taxon>Actinomycetes</taxon>
        <taxon>Micrococcales</taxon>
        <taxon>Micrococcaceae</taxon>
        <taxon>Nesterenkonia</taxon>
    </lineage>
</organism>
<feature type="chain" id="PRO_5046930129" description="Lipoprotein" evidence="1">
    <location>
        <begin position="19"/>
        <end position="131"/>
    </location>
</feature>
<dbReference type="Proteomes" id="UP001500368">
    <property type="component" value="Unassembled WGS sequence"/>
</dbReference>
<proteinExistence type="predicted"/>
<protein>
    <recommendedName>
        <fullName evidence="4">Lipoprotein</fullName>
    </recommendedName>
</protein>
<evidence type="ECO:0008006" key="4">
    <source>
        <dbReference type="Google" id="ProtNLM"/>
    </source>
</evidence>
<gene>
    <name evidence="2" type="ORF">GCM10025790_08430</name>
</gene>
<comment type="caution">
    <text evidence="2">The sequence shown here is derived from an EMBL/GenBank/DDBJ whole genome shotgun (WGS) entry which is preliminary data.</text>
</comment>
<evidence type="ECO:0000313" key="2">
    <source>
        <dbReference type="EMBL" id="GAA4915739.1"/>
    </source>
</evidence>
<keyword evidence="1" id="KW-0732">Signal</keyword>
<sequence length="131" mass="14344">MRKTALAGLLLAAGLALTACDDADVANRNISKEANNFNVARQVVFVNGITDEYLLSVEGYCQIERSGDSKTPQVTVTCKHEDGYKRHHLGLSDNVTYFVEQVDASNVSADHYKVTYKPTVIIPHLENTSGD</sequence>
<evidence type="ECO:0000313" key="3">
    <source>
        <dbReference type="Proteomes" id="UP001500368"/>
    </source>
</evidence>
<dbReference type="EMBL" id="BAABLW010000005">
    <property type="protein sequence ID" value="GAA4915739.1"/>
    <property type="molecule type" value="Genomic_DNA"/>
</dbReference>
<feature type="signal peptide" evidence="1">
    <location>
        <begin position="1"/>
        <end position="18"/>
    </location>
</feature>